<keyword evidence="1" id="KW-0812">Transmembrane</keyword>
<dbReference type="EMBL" id="VENC01000008">
    <property type="protein sequence ID" value="MTI98464.1"/>
    <property type="molecule type" value="Genomic_DNA"/>
</dbReference>
<dbReference type="AlphaFoldDB" id="A0A844HYC1"/>
<keyword evidence="1" id="KW-0472">Membrane</keyword>
<gene>
    <name evidence="2" type="ORF">FH752_07570</name>
</gene>
<evidence type="ECO:0000313" key="2">
    <source>
        <dbReference type="EMBL" id="MTI98464.1"/>
    </source>
</evidence>
<feature type="transmembrane region" description="Helical" evidence="1">
    <location>
        <begin position="176"/>
        <end position="193"/>
    </location>
</feature>
<reference evidence="2 3" key="1">
    <citation type="submission" date="2019-06" db="EMBL/GenBank/DDBJ databases">
        <title>Enrichment of Autotrophic Halophilic Microorganisms from Red Sea Brine Pool Using Microbial Electrosynthesis System.</title>
        <authorList>
            <person name="Alqahtani M.F."/>
            <person name="Bajracharya S."/>
            <person name="Katuri K.P."/>
            <person name="Ali M."/>
            <person name="Saikaly P.E."/>
        </authorList>
    </citation>
    <scope>NUCLEOTIDE SEQUENCE [LARGE SCALE GENOMIC DNA]</scope>
    <source>
        <strain evidence="2">MES15</strain>
    </source>
</reference>
<feature type="transmembrane region" description="Helical" evidence="1">
    <location>
        <begin position="100"/>
        <end position="117"/>
    </location>
</feature>
<feature type="transmembrane region" description="Helical" evidence="1">
    <location>
        <begin position="57"/>
        <end position="77"/>
    </location>
</feature>
<dbReference type="Proteomes" id="UP000431462">
    <property type="component" value="Unassembled WGS sequence"/>
</dbReference>
<evidence type="ECO:0000313" key="3">
    <source>
        <dbReference type="Proteomes" id="UP000431462"/>
    </source>
</evidence>
<sequence>MNQRFAPAVWVIVFLSVFVWSAIGPRDRATWVLEVLPAVIGFALVVWCFFRYPLTPLVYFLILIHAVILMVGGHYTYAEVPLFDWFRDWFDWQRNNYDKLGHLAQGFIPAMVARELVIRFDVFSGPRWAAFFIVCFCLALSAFYELIEWWVALLSDEAAEAFLGTQGYVWDTQSDMAWALSGAILALILLGRLHDRQLQKL</sequence>
<name>A0A844HYC1_9GAMM</name>
<proteinExistence type="predicted"/>
<dbReference type="Pfam" id="PF09997">
    <property type="entry name" value="DUF2238"/>
    <property type="match status" value="1"/>
</dbReference>
<keyword evidence="1" id="KW-1133">Transmembrane helix</keyword>
<organism evidence="2 3">
    <name type="scientific">Marinobacter adhaerens</name>
    <dbReference type="NCBI Taxonomy" id="1033846"/>
    <lineage>
        <taxon>Bacteria</taxon>
        <taxon>Pseudomonadati</taxon>
        <taxon>Pseudomonadota</taxon>
        <taxon>Gammaproteobacteria</taxon>
        <taxon>Pseudomonadales</taxon>
        <taxon>Marinobacteraceae</taxon>
        <taxon>Marinobacter</taxon>
    </lineage>
</organism>
<feature type="transmembrane region" description="Helical" evidence="1">
    <location>
        <begin position="129"/>
        <end position="147"/>
    </location>
</feature>
<evidence type="ECO:0000256" key="1">
    <source>
        <dbReference type="SAM" id="Phobius"/>
    </source>
</evidence>
<dbReference type="InterPro" id="IPR058534">
    <property type="entry name" value="YjdF"/>
</dbReference>
<protein>
    <submittedName>
        <fullName evidence="2">DUF2238 domain-containing protein</fullName>
    </submittedName>
</protein>
<dbReference type="InterPro" id="IPR014509">
    <property type="entry name" value="YjdF-like"/>
</dbReference>
<dbReference type="PIRSF" id="PIRSF020606">
    <property type="entry name" value="UCP020606"/>
    <property type="match status" value="1"/>
</dbReference>
<accession>A0A844HYC1</accession>
<feature type="transmembrane region" description="Helical" evidence="1">
    <location>
        <begin position="31"/>
        <end position="50"/>
    </location>
</feature>
<comment type="caution">
    <text evidence="2">The sequence shown here is derived from an EMBL/GenBank/DDBJ whole genome shotgun (WGS) entry which is preliminary data.</text>
</comment>